<dbReference type="InParanoid" id="K5VUE7"/>
<evidence type="ECO:0000256" key="6">
    <source>
        <dbReference type="ARBA" id="ARBA00023004"/>
    </source>
</evidence>
<dbReference type="SUPFAM" id="SSF47571">
    <property type="entry name" value="Cloroperoxidase"/>
    <property type="match status" value="1"/>
</dbReference>
<keyword evidence="3" id="KW-0349">Heme</keyword>
<evidence type="ECO:0000256" key="2">
    <source>
        <dbReference type="ARBA" id="ARBA00022559"/>
    </source>
</evidence>
<dbReference type="GO" id="GO:0004601">
    <property type="term" value="F:peroxidase activity"/>
    <property type="evidence" value="ECO:0007669"/>
    <property type="project" value="UniProtKB-KW"/>
</dbReference>
<dbReference type="HOGENOM" id="CLU_029871_0_0_1"/>
<evidence type="ECO:0000256" key="1">
    <source>
        <dbReference type="ARBA" id="ARBA00001970"/>
    </source>
</evidence>
<name>K5VUE7_AGABU</name>
<evidence type="ECO:0000313" key="10">
    <source>
        <dbReference type="Proteomes" id="UP000008493"/>
    </source>
</evidence>
<protein>
    <recommendedName>
        <fullName evidence="8">Heme haloperoxidase family profile domain-containing protein</fullName>
    </recommendedName>
</protein>
<sequence>MVLKRKHPPVTSQDPCGASPCETIDESLSQICCASLGAFPSHRSLGGLSSEQLDRIFPTLKVAPPEGPPPPQDDTSTRLVDDADHPFMPAGPNDMRGPCPGLNTLASHGYLPRNGIATPAQVINATMQGFNMEFSLAKFVTYAAFLVDGNPITNLMSIGGKSDLTGEDPPDPATVGGLNTHAVFEGDASMTRADAFFGDNHSFNQTLWDGFVDFSNRFGAGKYNLTVATELRIQRIQDSIATNPQFSFVSPRFITAYAESTFPINFFIDGRQQDGQLDLDAAISFFRDMRYPSGFFRAPKPMGVEGIETIIAAHPIAAGANNGAVNTYTPDPHSGDFNSFCTVYTNFVNETIRGLYPSPTGILKDSLNRNLDFLHEFVSGCPQIFPWGR</sequence>
<dbReference type="RefSeq" id="XP_007331411.1">
    <property type="nucleotide sequence ID" value="XM_007331349.1"/>
</dbReference>
<evidence type="ECO:0000256" key="4">
    <source>
        <dbReference type="ARBA" id="ARBA00022723"/>
    </source>
</evidence>
<comment type="cofactor">
    <cofactor evidence="1">
        <name>heme b</name>
        <dbReference type="ChEBI" id="CHEBI:60344"/>
    </cofactor>
</comment>
<dbReference type="PANTHER" id="PTHR33577:SF16">
    <property type="entry name" value="HEME HALOPEROXIDASE FAMILY PROFILE DOMAIN-CONTAINING PROTEIN"/>
    <property type="match status" value="1"/>
</dbReference>
<keyword evidence="4" id="KW-0479">Metal-binding</keyword>
<dbReference type="AlphaFoldDB" id="K5VUE7"/>
<dbReference type="Pfam" id="PF01328">
    <property type="entry name" value="Peroxidase_2"/>
    <property type="match status" value="1"/>
</dbReference>
<dbReference type="GeneID" id="18825811"/>
<dbReference type="OrthoDB" id="2542103at2759"/>
<evidence type="ECO:0000313" key="9">
    <source>
        <dbReference type="EMBL" id="EKM78064.1"/>
    </source>
</evidence>
<dbReference type="EMBL" id="JH971393">
    <property type="protein sequence ID" value="EKM78064.1"/>
    <property type="molecule type" value="Genomic_DNA"/>
</dbReference>
<accession>K5VUE7</accession>
<keyword evidence="10" id="KW-1185">Reference proteome</keyword>
<evidence type="ECO:0000256" key="7">
    <source>
        <dbReference type="ARBA" id="ARBA00025795"/>
    </source>
</evidence>
<proteinExistence type="inferred from homology"/>
<dbReference type="OMA" id="AYAESTF"/>
<keyword evidence="2" id="KW-0575">Peroxidase</keyword>
<dbReference type="KEGG" id="abp:AGABI1DRAFT121696"/>
<dbReference type="InterPro" id="IPR000028">
    <property type="entry name" value="Chloroperoxidase"/>
</dbReference>
<evidence type="ECO:0000256" key="3">
    <source>
        <dbReference type="ARBA" id="ARBA00022617"/>
    </source>
</evidence>
<reference evidence="10" key="1">
    <citation type="journal article" date="2012" name="Proc. Natl. Acad. Sci. U.S.A.">
        <title>Genome sequence of the button mushroom Agaricus bisporus reveals mechanisms governing adaptation to a humic-rich ecological niche.</title>
        <authorList>
            <person name="Morin E."/>
            <person name="Kohler A."/>
            <person name="Baker A.R."/>
            <person name="Foulongne-Oriol M."/>
            <person name="Lombard V."/>
            <person name="Nagy L.G."/>
            <person name="Ohm R.A."/>
            <person name="Patyshakuliyeva A."/>
            <person name="Brun A."/>
            <person name="Aerts A.L."/>
            <person name="Bailey A.M."/>
            <person name="Billette C."/>
            <person name="Coutinho P.M."/>
            <person name="Deakin G."/>
            <person name="Doddapaneni H."/>
            <person name="Floudas D."/>
            <person name="Grimwood J."/>
            <person name="Hilden K."/>
            <person name="Kuees U."/>
            <person name="LaButti K.M."/>
            <person name="Lapidus A."/>
            <person name="Lindquist E.A."/>
            <person name="Lucas S.M."/>
            <person name="Murat C."/>
            <person name="Riley R.W."/>
            <person name="Salamov A.A."/>
            <person name="Schmutz J."/>
            <person name="Subramanian V."/>
            <person name="Woesten H.A.B."/>
            <person name="Xu J."/>
            <person name="Eastwood D.C."/>
            <person name="Foster G.D."/>
            <person name="Sonnenberg A.S."/>
            <person name="Cullen D."/>
            <person name="de Vries R.P."/>
            <person name="Lundell T."/>
            <person name="Hibbett D.S."/>
            <person name="Henrissat B."/>
            <person name="Burton K.S."/>
            <person name="Kerrigan R.W."/>
            <person name="Challen M.P."/>
            <person name="Grigoriev I.V."/>
            <person name="Martin F."/>
        </authorList>
    </citation>
    <scope>NUCLEOTIDE SEQUENCE [LARGE SCALE GENOMIC DNA]</scope>
    <source>
        <strain evidence="10">JB137-S8 / ATCC MYA-4627 / FGSC 10392</strain>
    </source>
</reference>
<dbReference type="PROSITE" id="PS51405">
    <property type="entry name" value="HEME_HALOPEROXIDASE"/>
    <property type="match status" value="1"/>
</dbReference>
<dbReference type="SMR" id="K5VUE7"/>
<dbReference type="GO" id="GO:0046872">
    <property type="term" value="F:metal ion binding"/>
    <property type="evidence" value="ECO:0007669"/>
    <property type="project" value="UniProtKB-KW"/>
</dbReference>
<feature type="domain" description="Heme haloperoxidase family profile" evidence="8">
    <location>
        <begin position="83"/>
        <end position="313"/>
    </location>
</feature>
<evidence type="ECO:0000259" key="8">
    <source>
        <dbReference type="PROSITE" id="PS51405"/>
    </source>
</evidence>
<dbReference type="Gene3D" id="1.10.489.10">
    <property type="entry name" value="Chloroperoxidase-like"/>
    <property type="match status" value="1"/>
</dbReference>
<dbReference type="eggNOG" id="ENOG502S6CG">
    <property type="taxonomic scope" value="Eukaryota"/>
</dbReference>
<keyword evidence="5" id="KW-0560">Oxidoreductase</keyword>
<dbReference type="PANTHER" id="PTHR33577">
    <property type="entry name" value="STERIGMATOCYSTIN BIOSYNTHESIS PEROXIDASE STCC-RELATED"/>
    <property type="match status" value="1"/>
</dbReference>
<comment type="similarity">
    <text evidence="7">Belongs to the chloroperoxidase family.</text>
</comment>
<gene>
    <name evidence="9" type="ORF">AGABI1DRAFT_121696</name>
</gene>
<keyword evidence="6" id="KW-0408">Iron</keyword>
<dbReference type="Proteomes" id="UP000008493">
    <property type="component" value="Unassembled WGS sequence"/>
</dbReference>
<evidence type="ECO:0000256" key="5">
    <source>
        <dbReference type="ARBA" id="ARBA00023002"/>
    </source>
</evidence>
<organism evidence="9 10">
    <name type="scientific">Agaricus bisporus var. burnettii (strain JB137-S8 / ATCC MYA-4627 / FGSC 10392)</name>
    <name type="common">White button mushroom</name>
    <dbReference type="NCBI Taxonomy" id="597362"/>
    <lineage>
        <taxon>Eukaryota</taxon>
        <taxon>Fungi</taxon>
        <taxon>Dikarya</taxon>
        <taxon>Basidiomycota</taxon>
        <taxon>Agaricomycotina</taxon>
        <taxon>Agaricomycetes</taxon>
        <taxon>Agaricomycetidae</taxon>
        <taxon>Agaricales</taxon>
        <taxon>Agaricineae</taxon>
        <taxon>Agaricaceae</taxon>
        <taxon>Agaricus</taxon>
    </lineage>
</organism>
<dbReference type="InterPro" id="IPR036851">
    <property type="entry name" value="Chloroperoxidase-like_sf"/>
</dbReference>